<organism evidence="8">
    <name type="scientific">Magallana gigas</name>
    <name type="common">Pacific oyster</name>
    <name type="synonym">Crassostrea gigas</name>
    <dbReference type="NCBI Taxonomy" id="29159"/>
    <lineage>
        <taxon>Eukaryota</taxon>
        <taxon>Metazoa</taxon>
        <taxon>Spiralia</taxon>
        <taxon>Lophotrochozoa</taxon>
        <taxon>Mollusca</taxon>
        <taxon>Bivalvia</taxon>
        <taxon>Autobranchia</taxon>
        <taxon>Pteriomorphia</taxon>
        <taxon>Ostreida</taxon>
        <taxon>Ostreoidea</taxon>
        <taxon>Ostreidae</taxon>
        <taxon>Magallana</taxon>
    </lineage>
</organism>
<evidence type="ECO:0000256" key="3">
    <source>
        <dbReference type="ARBA" id="ARBA00022737"/>
    </source>
</evidence>
<evidence type="ECO:0000256" key="4">
    <source>
        <dbReference type="ARBA" id="ARBA00023157"/>
    </source>
</evidence>
<keyword evidence="8" id="KW-0675">Receptor</keyword>
<dbReference type="Pfam" id="PF16472">
    <property type="entry name" value="DUF5050"/>
    <property type="match status" value="1"/>
</dbReference>
<dbReference type="InterPro" id="IPR050778">
    <property type="entry name" value="Cueball_EGF_LRP_Nidogen"/>
</dbReference>
<dbReference type="InterPro" id="IPR036772">
    <property type="entry name" value="SRCR-like_dom_sf"/>
</dbReference>
<evidence type="ECO:0000256" key="5">
    <source>
        <dbReference type="ARBA" id="ARBA00023180"/>
    </source>
</evidence>
<name>K1QY50_MAGGI</name>
<dbReference type="InterPro" id="IPR032485">
    <property type="entry name" value="LRP1-like_beta_prop"/>
</dbReference>
<dbReference type="PROSITE" id="PS50287">
    <property type="entry name" value="SRCR_2"/>
    <property type="match status" value="1"/>
</dbReference>
<feature type="repeat" description="LDL-receptor class B" evidence="7">
    <location>
        <begin position="333"/>
        <end position="375"/>
    </location>
</feature>
<dbReference type="InterPro" id="IPR001190">
    <property type="entry name" value="SRCR"/>
</dbReference>
<sequence>MFFKLGPFISGFLTPYCAALERDKKAVQSCYECSNIADPSQCTRVVTCRANEVCYTEAHSTSSIFQSTVYSLGCRASTLCDAISHGGGVVGRKRNVRQLNTHCNSCCRTNNCNRNLCGATGHTGPTVSTSSSTYVRLLGGSHAYEGRVEVFHGGIWGSICDDNWGGHEAQVVCGMLGYSRSGSGGAQGGLFGAAPTYAKIFMDEVNCTGTEASIDLCHFNGWGVHDCGHDEDAGVICNSASTEDNIIFLLDTGLGGVIFRMDLNTQSYVPIPMNSLYTPTAFDYDPTDGRIYFVDYRLRQLMSVHFSGTDVRELKQLDANADLEKIQVDPINRKLFYADTGNNLIGSINLDGTGYRVVVNQSLDEPRDLALVPATQTIYWTDWGTSPKIEKASYDGSNRQTLASTGLKWPNGLAYDYEDVTTIRDFVLVADSYIQEIYRMDLETGSYSAIPQYSVNTPIGIDYDPLTHTVFYSDVGLHLIKSTDLDGNNEKILKRLNSVAIPDGLVIDVQNRLIFYSDTGNDVIVKMNMDGTGVVNVTNTNLDEPRAVTLDVANQVIYWTDWGAHPKIEKSNYDGSNRQTLIDSGLKFPNGLVYDGTTNKLYLCDAGTNKIEVMDTNGQNRQLIFQDAGAHFFGIDVDSQYIYVSDWTKDGVIRLNKDGSGETPVGPPSFGKLNGISLYHQGG</sequence>
<dbReference type="AlphaFoldDB" id="K1QY50"/>
<dbReference type="SMART" id="SM00135">
    <property type="entry name" value="LY"/>
    <property type="match status" value="9"/>
</dbReference>
<gene>
    <name evidence="8" type="ORF">CGI_10007812</name>
</gene>
<dbReference type="InParanoid" id="K1QY50"/>
<reference evidence="8" key="1">
    <citation type="journal article" date="2012" name="Nature">
        <title>The oyster genome reveals stress adaptation and complexity of shell formation.</title>
        <authorList>
            <person name="Zhang G."/>
            <person name="Fang X."/>
            <person name="Guo X."/>
            <person name="Li L."/>
            <person name="Luo R."/>
            <person name="Xu F."/>
            <person name="Yang P."/>
            <person name="Zhang L."/>
            <person name="Wang X."/>
            <person name="Qi H."/>
            <person name="Xiong Z."/>
            <person name="Que H."/>
            <person name="Xie Y."/>
            <person name="Holland P.W."/>
            <person name="Paps J."/>
            <person name="Zhu Y."/>
            <person name="Wu F."/>
            <person name="Chen Y."/>
            <person name="Wang J."/>
            <person name="Peng C."/>
            <person name="Meng J."/>
            <person name="Yang L."/>
            <person name="Liu J."/>
            <person name="Wen B."/>
            <person name="Zhang N."/>
            <person name="Huang Z."/>
            <person name="Zhu Q."/>
            <person name="Feng Y."/>
            <person name="Mount A."/>
            <person name="Hedgecock D."/>
            <person name="Xu Z."/>
            <person name="Liu Y."/>
            <person name="Domazet-Loso T."/>
            <person name="Du Y."/>
            <person name="Sun X."/>
            <person name="Zhang S."/>
            <person name="Liu B."/>
            <person name="Cheng P."/>
            <person name="Jiang X."/>
            <person name="Li J."/>
            <person name="Fan D."/>
            <person name="Wang W."/>
            <person name="Fu W."/>
            <person name="Wang T."/>
            <person name="Wang B."/>
            <person name="Zhang J."/>
            <person name="Peng Z."/>
            <person name="Li Y."/>
            <person name="Li N."/>
            <person name="Wang J."/>
            <person name="Chen M."/>
            <person name="He Y."/>
            <person name="Tan F."/>
            <person name="Song X."/>
            <person name="Zheng Q."/>
            <person name="Huang R."/>
            <person name="Yang H."/>
            <person name="Du X."/>
            <person name="Chen L."/>
            <person name="Yang M."/>
            <person name="Gaffney P.M."/>
            <person name="Wang S."/>
            <person name="Luo L."/>
            <person name="She Z."/>
            <person name="Ming Y."/>
            <person name="Huang W."/>
            <person name="Zhang S."/>
            <person name="Huang B."/>
            <person name="Zhang Y."/>
            <person name="Qu T."/>
            <person name="Ni P."/>
            <person name="Miao G."/>
            <person name="Wang J."/>
            <person name="Wang Q."/>
            <person name="Steinberg C.E."/>
            <person name="Wang H."/>
            <person name="Li N."/>
            <person name="Qian L."/>
            <person name="Zhang G."/>
            <person name="Li Y."/>
            <person name="Yang H."/>
            <person name="Liu X."/>
            <person name="Wang J."/>
            <person name="Yin Y."/>
            <person name="Wang J."/>
        </authorList>
    </citation>
    <scope>NUCLEOTIDE SEQUENCE [LARGE SCALE GENOMIC DNA]</scope>
    <source>
        <strain evidence="8">05x7-T-G4-1.051#20</strain>
    </source>
</reference>
<feature type="disulfide bond" evidence="6">
    <location>
        <begin position="207"/>
        <end position="217"/>
    </location>
</feature>
<dbReference type="PANTHER" id="PTHR46513:SF44">
    <property type="entry name" value="LDL RECEPTOR RELATED PROTEIN 4"/>
    <property type="match status" value="1"/>
</dbReference>
<evidence type="ECO:0000313" key="8">
    <source>
        <dbReference type="EMBL" id="EKC26481.1"/>
    </source>
</evidence>
<dbReference type="Gene3D" id="3.10.250.10">
    <property type="entry name" value="SRCR-like domain"/>
    <property type="match status" value="1"/>
</dbReference>
<dbReference type="FunFam" id="3.10.250.10:FF:000011">
    <property type="entry name" value="Scavenger receptor class A member 5"/>
    <property type="match status" value="1"/>
</dbReference>
<dbReference type="HOGENOM" id="CLU_402938_0_0_1"/>
<keyword evidence="3" id="KW-0677">Repeat</keyword>
<dbReference type="Gene3D" id="2.120.10.30">
    <property type="entry name" value="TolB, C-terminal domain"/>
    <property type="match status" value="2"/>
</dbReference>
<dbReference type="SUPFAM" id="SSF56487">
    <property type="entry name" value="SRCR-like"/>
    <property type="match status" value="1"/>
</dbReference>
<dbReference type="SUPFAM" id="SSF63825">
    <property type="entry name" value="YWTD domain"/>
    <property type="match status" value="2"/>
</dbReference>
<dbReference type="SUPFAM" id="SSF57302">
    <property type="entry name" value="Snake toxin-like"/>
    <property type="match status" value="1"/>
</dbReference>
<feature type="repeat" description="LDL-receptor class B" evidence="7">
    <location>
        <begin position="376"/>
        <end position="419"/>
    </location>
</feature>
<dbReference type="Pfam" id="PF00058">
    <property type="entry name" value="Ldl_recept_b"/>
    <property type="match status" value="1"/>
</dbReference>
<dbReference type="SMART" id="SM00202">
    <property type="entry name" value="SR"/>
    <property type="match status" value="1"/>
</dbReference>
<dbReference type="PROSITE" id="PS00420">
    <property type="entry name" value="SRCR_1"/>
    <property type="match status" value="1"/>
</dbReference>
<keyword evidence="8" id="KW-0449">Lipoprotein</keyword>
<proteinExistence type="predicted"/>
<protein>
    <submittedName>
        <fullName evidence="8">Low-density lipoprotein receptor-related protein 6</fullName>
    </submittedName>
</protein>
<keyword evidence="5" id="KW-0325">Glycoprotein</keyword>
<dbReference type="PANTHER" id="PTHR46513">
    <property type="entry name" value="VITELLOGENIN RECEPTOR-LIKE PROTEIN-RELATED-RELATED"/>
    <property type="match status" value="1"/>
</dbReference>
<dbReference type="FunFam" id="2.120.10.30:FF:000241">
    <property type="entry name" value="Low-density lipoprotein receptor-related protein 6"/>
    <property type="match status" value="1"/>
</dbReference>
<dbReference type="PRINTS" id="PR00258">
    <property type="entry name" value="SPERACTRCPTR"/>
</dbReference>
<dbReference type="InterPro" id="IPR000033">
    <property type="entry name" value="LDLR_classB_rpt"/>
</dbReference>
<dbReference type="InterPro" id="IPR045860">
    <property type="entry name" value="Snake_toxin-like_sf"/>
</dbReference>
<feature type="repeat" description="LDL-receptor class B" evidence="7">
    <location>
        <begin position="512"/>
        <end position="554"/>
    </location>
</feature>
<evidence type="ECO:0000256" key="2">
    <source>
        <dbReference type="ARBA" id="ARBA00022729"/>
    </source>
</evidence>
<accession>K1QY50</accession>
<dbReference type="PROSITE" id="PS51120">
    <property type="entry name" value="LDLRB"/>
    <property type="match status" value="4"/>
</dbReference>
<evidence type="ECO:0000256" key="7">
    <source>
        <dbReference type="PROSITE-ProRule" id="PRU00461"/>
    </source>
</evidence>
<dbReference type="GO" id="GO:0016020">
    <property type="term" value="C:membrane"/>
    <property type="evidence" value="ECO:0007669"/>
    <property type="project" value="InterPro"/>
</dbReference>
<feature type="repeat" description="LDL-receptor class B" evidence="7">
    <location>
        <begin position="555"/>
        <end position="598"/>
    </location>
</feature>
<keyword evidence="1" id="KW-0245">EGF-like domain</keyword>
<dbReference type="EMBL" id="JH816394">
    <property type="protein sequence ID" value="EKC26481.1"/>
    <property type="molecule type" value="Genomic_DNA"/>
</dbReference>
<evidence type="ECO:0000256" key="1">
    <source>
        <dbReference type="ARBA" id="ARBA00022536"/>
    </source>
</evidence>
<dbReference type="Pfam" id="PF00530">
    <property type="entry name" value="SRCR"/>
    <property type="match status" value="1"/>
</dbReference>
<evidence type="ECO:0000256" key="6">
    <source>
        <dbReference type="PROSITE-ProRule" id="PRU00196"/>
    </source>
</evidence>
<comment type="caution">
    <text evidence="6">Lacks conserved residue(s) required for the propagation of feature annotation.</text>
</comment>
<keyword evidence="2" id="KW-0732">Signal</keyword>
<dbReference type="InterPro" id="IPR011042">
    <property type="entry name" value="6-blade_b-propeller_TolB-like"/>
</dbReference>
<keyword evidence="4 6" id="KW-1015">Disulfide bond</keyword>